<evidence type="ECO:0000259" key="6">
    <source>
        <dbReference type="PROSITE" id="PS50850"/>
    </source>
</evidence>
<keyword evidence="4 5" id="KW-0472">Membrane</keyword>
<evidence type="ECO:0000313" key="7">
    <source>
        <dbReference type="EMBL" id="KFI60284.1"/>
    </source>
</evidence>
<evidence type="ECO:0000256" key="2">
    <source>
        <dbReference type="ARBA" id="ARBA00022692"/>
    </source>
</evidence>
<dbReference type="InterPro" id="IPR052714">
    <property type="entry name" value="MFS_Exporter"/>
</dbReference>
<dbReference type="eggNOG" id="COG2814">
    <property type="taxonomic scope" value="Bacteria"/>
</dbReference>
<evidence type="ECO:0000256" key="5">
    <source>
        <dbReference type="SAM" id="Phobius"/>
    </source>
</evidence>
<evidence type="ECO:0000313" key="8">
    <source>
        <dbReference type="Proteomes" id="UP000029067"/>
    </source>
</evidence>
<evidence type="ECO:0000256" key="3">
    <source>
        <dbReference type="ARBA" id="ARBA00022989"/>
    </source>
</evidence>
<protein>
    <submittedName>
        <fullName evidence="7">Multidrug transport protein</fullName>
    </submittedName>
</protein>
<feature type="transmembrane region" description="Helical" evidence="5">
    <location>
        <begin position="167"/>
        <end position="190"/>
    </location>
</feature>
<feature type="transmembrane region" description="Helical" evidence="5">
    <location>
        <begin position="20"/>
        <end position="40"/>
    </location>
</feature>
<dbReference type="Pfam" id="PF07690">
    <property type="entry name" value="MFS_1"/>
    <property type="match status" value="1"/>
</dbReference>
<dbReference type="GO" id="GO:0005886">
    <property type="term" value="C:plasma membrane"/>
    <property type="evidence" value="ECO:0007669"/>
    <property type="project" value="UniProtKB-SubCell"/>
</dbReference>
<dbReference type="InterPro" id="IPR020846">
    <property type="entry name" value="MFS_dom"/>
</dbReference>
<keyword evidence="2 5" id="KW-0812">Transmembrane</keyword>
<feature type="transmembrane region" description="Helical" evidence="5">
    <location>
        <begin position="343"/>
        <end position="362"/>
    </location>
</feature>
<dbReference type="GO" id="GO:0022857">
    <property type="term" value="F:transmembrane transporter activity"/>
    <property type="evidence" value="ECO:0007669"/>
    <property type="project" value="InterPro"/>
</dbReference>
<feature type="transmembrane region" description="Helical" evidence="5">
    <location>
        <begin position="253"/>
        <end position="269"/>
    </location>
</feature>
<keyword evidence="8" id="KW-1185">Reference proteome</keyword>
<feature type="domain" description="Major facilitator superfamily (MFS) profile" evidence="6">
    <location>
        <begin position="16"/>
        <end position="395"/>
    </location>
</feature>
<dbReference type="AlphaFoldDB" id="A0A087AND4"/>
<dbReference type="InterPro" id="IPR036259">
    <property type="entry name" value="MFS_trans_sf"/>
</dbReference>
<dbReference type="Proteomes" id="UP000029067">
    <property type="component" value="Unassembled WGS sequence"/>
</dbReference>
<comment type="caution">
    <text evidence="7">The sequence shown here is derived from an EMBL/GenBank/DDBJ whole genome shotgun (WGS) entry which is preliminary data.</text>
</comment>
<dbReference type="InterPro" id="IPR011701">
    <property type="entry name" value="MFS"/>
</dbReference>
<comment type="subcellular location">
    <subcellularLocation>
        <location evidence="1">Cell membrane</location>
        <topology evidence="1">Multi-pass membrane protein</topology>
    </subcellularLocation>
</comment>
<evidence type="ECO:0000256" key="1">
    <source>
        <dbReference type="ARBA" id="ARBA00004651"/>
    </source>
</evidence>
<reference evidence="7 8" key="1">
    <citation type="submission" date="2014-03" db="EMBL/GenBank/DDBJ databases">
        <title>Genomics of Bifidobacteria.</title>
        <authorList>
            <person name="Ventura M."/>
            <person name="Milani C."/>
            <person name="Lugli G.A."/>
        </authorList>
    </citation>
    <scope>NUCLEOTIDE SEQUENCE [LARGE SCALE GENOMIC DNA]</scope>
    <source>
        <strain evidence="7 8">LMG 10738</strain>
    </source>
</reference>
<sequence length="395" mass="42132">MPSPQPKPRPARLLSRDIVLIMAATFCFMSASMLASPIIAGFAGKLGADGTVMGLVAGALSLTALFCRPVAGRLADRTSKRRLAIVGGGLYVIANVWYACCTNAAMLLCARILNGVGFACISVCLSAWLAMLLPIERMGAGMGLYGTMNALAQAVGPDLGIRASATIGYRPAFLIAAALAAAVVVLALCVRDAGRPLATAQAQRTPLRLHTLFEPRVVPIAVIFMMFGIPYFANQSFLVSIAAERHMGTDVSVYFPIYAVVLLIVRILLRNWFDTKSFAFWMVTCTACNLGMLACLTFMRSLPLLAAAAVLTAGSYGLMSSVTQANAVTIAGKERSGMANTTYYAGIDLGMFIGPLIGGALYQSLPDLWFYPLLALTMPVAWAIWLPWHARQSKN</sequence>
<dbReference type="Gene3D" id="1.20.1250.20">
    <property type="entry name" value="MFS general substrate transporter like domains"/>
    <property type="match status" value="1"/>
</dbReference>
<feature type="transmembrane region" description="Helical" evidence="5">
    <location>
        <begin position="52"/>
        <end position="71"/>
    </location>
</feature>
<dbReference type="PANTHER" id="PTHR23531:SF1">
    <property type="entry name" value="QUINOLENE RESISTANCE PROTEIN NORA"/>
    <property type="match status" value="1"/>
</dbReference>
<feature type="transmembrane region" description="Helical" evidence="5">
    <location>
        <begin position="211"/>
        <end position="233"/>
    </location>
</feature>
<keyword evidence="3 5" id="KW-1133">Transmembrane helix</keyword>
<dbReference type="SUPFAM" id="SSF103473">
    <property type="entry name" value="MFS general substrate transporter"/>
    <property type="match status" value="1"/>
</dbReference>
<dbReference type="PROSITE" id="PS50850">
    <property type="entry name" value="MFS"/>
    <property type="match status" value="1"/>
</dbReference>
<accession>A0A087AND4</accession>
<name>A0A087AND4_9BIFI</name>
<dbReference type="STRING" id="1688.BCUN_1448"/>
<proteinExistence type="predicted"/>
<dbReference type="PANTHER" id="PTHR23531">
    <property type="entry name" value="QUINOLENE RESISTANCE PROTEIN NORA"/>
    <property type="match status" value="1"/>
</dbReference>
<feature type="transmembrane region" description="Helical" evidence="5">
    <location>
        <begin position="305"/>
        <end position="331"/>
    </location>
</feature>
<feature type="transmembrane region" description="Helical" evidence="5">
    <location>
        <begin position="112"/>
        <end position="135"/>
    </location>
</feature>
<dbReference type="RefSeq" id="WP_238552381.1">
    <property type="nucleotide sequence ID" value="NZ_JGYV01000021.1"/>
</dbReference>
<evidence type="ECO:0000256" key="4">
    <source>
        <dbReference type="ARBA" id="ARBA00023136"/>
    </source>
</evidence>
<organism evidence="7 8">
    <name type="scientific">Bifidobacterium cuniculi</name>
    <dbReference type="NCBI Taxonomy" id="1688"/>
    <lineage>
        <taxon>Bacteria</taxon>
        <taxon>Bacillati</taxon>
        <taxon>Actinomycetota</taxon>
        <taxon>Actinomycetes</taxon>
        <taxon>Bifidobacteriales</taxon>
        <taxon>Bifidobacteriaceae</taxon>
        <taxon>Bifidobacterium</taxon>
    </lineage>
</organism>
<feature type="transmembrane region" description="Helical" evidence="5">
    <location>
        <begin position="368"/>
        <end position="388"/>
    </location>
</feature>
<dbReference type="EMBL" id="JGYV01000021">
    <property type="protein sequence ID" value="KFI60284.1"/>
    <property type="molecule type" value="Genomic_DNA"/>
</dbReference>
<gene>
    <name evidence="7" type="ORF">BCUN_1448</name>
</gene>
<feature type="transmembrane region" description="Helical" evidence="5">
    <location>
        <begin position="278"/>
        <end position="299"/>
    </location>
</feature>